<organism evidence="3">
    <name type="scientific">marine sediment metagenome</name>
    <dbReference type="NCBI Taxonomy" id="412755"/>
    <lineage>
        <taxon>unclassified sequences</taxon>
        <taxon>metagenomes</taxon>
        <taxon>ecological metagenomes</taxon>
    </lineage>
</organism>
<dbReference type="AlphaFoldDB" id="A0A0F9E4U8"/>
<keyword evidence="1" id="KW-1133">Transmembrane helix</keyword>
<evidence type="ECO:0000259" key="2">
    <source>
        <dbReference type="Pfam" id="PF00882"/>
    </source>
</evidence>
<accession>A0A0F9E4U8</accession>
<keyword evidence="1" id="KW-0812">Transmembrane</keyword>
<feature type="domain" description="Phospholipase C/D" evidence="2">
    <location>
        <begin position="25"/>
        <end position="169"/>
    </location>
</feature>
<keyword evidence="1" id="KW-0472">Membrane</keyword>
<proteinExistence type="predicted"/>
<dbReference type="EMBL" id="LAZR01026350">
    <property type="protein sequence ID" value="KKL69023.1"/>
    <property type="molecule type" value="Genomic_DNA"/>
</dbReference>
<feature type="transmembrane region" description="Helical" evidence="1">
    <location>
        <begin position="28"/>
        <end position="49"/>
    </location>
</feature>
<sequence length="258" mass="28774">MILRVFITVCFVLLPSWAFAWGPLTHMYLGSETLLLGGAAIPAAVMALIRRYKHDFLYGNIMADSIFAKKYLPLEHHPHNWDVALELYESASNDPERAFSFGYLCHLAADTVAHGPYTSDYGHLAHSFVEFRADSYICQSYWFGALSINKVVRRRNNRFLARRLRTAFFSHKANRKLFKGYVAFSGLGTVGRKVKHFAGLKSSTLAGLDTEELLEALHDDSLQRIVAVLSDPTGSEVLQMSAIASTPEPSAFLKAQVG</sequence>
<reference evidence="3" key="1">
    <citation type="journal article" date="2015" name="Nature">
        <title>Complex archaea that bridge the gap between prokaryotes and eukaryotes.</title>
        <authorList>
            <person name="Spang A."/>
            <person name="Saw J.H."/>
            <person name="Jorgensen S.L."/>
            <person name="Zaremba-Niedzwiedzka K."/>
            <person name="Martijn J."/>
            <person name="Lind A.E."/>
            <person name="van Eijk R."/>
            <person name="Schleper C."/>
            <person name="Guy L."/>
            <person name="Ettema T.J."/>
        </authorList>
    </citation>
    <scope>NUCLEOTIDE SEQUENCE</scope>
</reference>
<protein>
    <recommendedName>
        <fullName evidence="2">Phospholipase C/D domain-containing protein</fullName>
    </recommendedName>
</protein>
<evidence type="ECO:0000313" key="3">
    <source>
        <dbReference type="EMBL" id="KKL69023.1"/>
    </source>
</evidence>
<gene>
    <name evidence="3" type="ORF">LCGC14_2119100</name>
</gene>
<comment type="caution">
    <text evidence="3">The sequence shown here is derived from an EMBL/GenBank/DDBJ whole genome shotgun (WGS) entry which is preliminary data.</text>
</comment>
<evidence type="ECO:0000256" key="1">
    <source>
        <dbReference type="SAM" id="Phobius"/>
    </source>
</evidence>
<name>A0A0F9E4U8_9ZZZZ</name>
<dbReference type="Pfam" id="PF00882">
    <property type="entry name" value="Zn_dep_PLPC"/>
    <property type="match status" value="1"/>
</dbReference>
<dbReference type="InterPro" id="IPR029002">
    <property type="entry name" value="PLPC/GPLD1"/>
</dbReference>